<comment type="caution">
    <text evidence="2">The sequence shown here is derived from an EMBL/GenBank/DDBJ whole genome shotgun (WGS) entry which is preliminary data.</text>
</comment>
<evidence type="ECO:0000313" key="3">
    <source>
        <dbReference type="Proteomes" id="UP000657385"/>
    </source>
</evidence>
<dbReference type="AlphaFoldDB" id="A0A931BBG6"/>
<accession>A0A931BBG6</accession>
<name>A0A931BBG6_9ACTN</name>
<dbReference type="RefSeq" id="WP_196197730.1">
    <property type="nucleotide sequence ID" value="NZ_JADPRT010000017.1"/>
</dbReference>
<evidence type="ECO:0000256" key="1">
    <source>
        <dbReference type="SAM" id="MobiDB-lite"/>
    </source>
</evidence>
<dbReference type="Proteomes" id="UP000657385">
    <property type="component" value="Unassembled WGS sequence"/>
</dbReference>
<reference evidence="2" key="1">
    <citation type="submission" date="2020-11" db="EMBL/GenBank/DDBJ databases">
        <title>Isolation and identification of active actinomycetes.</title>
        <authorList>
            <person name="Yu B."/>
        </authorList>
    </citation>
    <scope>NUCLEOTIDE SEQUENCE</scope>
    <source>
        <strain evidence="2">NEAU-YB345</strain>
    </source>
</reference>
<feature type="region of interest" description="Disordered" evidence="1">
    <location>
        <begin position="55"/>
        <end position="74"/>
    </location>
</feature>
<evidence type="ECO:0000313" key="2">
    <source>
        <dbReference type="EMBL" id="MBF9072556.1"/>
    </source>
</evidence>
<proteinExistence type="predicted"/>
<dbReference type="EMBL" id="JADPRT010000017">
    <property type="protein sequence ID" value="MBF9072556.1"/>
    <property type="molecule type" value="Genomic_DNA"/>
</dbReference>
<keyword evidence="3" id="KW-1185">Reference proteome</keyword>
<organism evidence="2 3">
    <name type="scientific">Streptacidiphilus fuscans</name>
    <dbReference type="NCBI Taxonomy" id="2789292"/>
    <lineage>
        <taxon>Bacteria</taxon>
        <taxon>Bacillati</taxon>
        <taxon>Actinomycetota</taxon>
        <taxon>Actinomycetes</taxon>
        <taxon>Kitasatosporales</taxon>
        <taxon>Streptomycetaceae</taxon>
        <taxon>Streptacidiphilus</taxon>
    </lineage>
</organism>
<gene>
    <name evidence="2" type="ORF">I2501_31520</name>
</gene>
<protein>
    <submittedName>
        <fullName evidence="2">Uncharacterized protein</fullName>
    </submittedName>
</protein>
<sequence length="111" mass="12409">MTTEDDARFLAEQLLVAEAGDIAHGWRFLTLDNLTPLGRSDALLYEKALDTFEQAAGDRQRRHRGGPHSLTFGIRGDDADQRIAWLHARLEALNPPDPLGFASWDIRDGAR</sequence>